<dbReference type="STRING" id="69332.A0A388MGA6"/>
<feature type="binding site" evidence="7">
    <location>
        <position position="115"/>
    </location>
    <ligand>
        <name>chlorophyll a</name>
        <dbReference type="ChEBI" id="CHEBI:58416"/>
        <label>1</label>
    </ligand>
</feature>
<keyword evidence="2 7" id="KW-0148">Chlorophyll</keyword>
<dbReference type="InterPro" id="IPR022796">
    <property type="entry name" value="Chloroa_b-bind"/>
</dbReference>
<reference evidence="9 10" key="1">
    <citation type="journal article" date="2018" name="Cell">
        <title>The Chara Genome: Secondary Complexity and Implications for Plant Terrestrialization.</title>
        <authorList>
            <person name="Nishiyama T."/>
            <person name="Sakayama H."/>
            <person name="Vries J.D."/>
            <person name="Buschmann H."/>
            <person name="Saint-Marcoux D."/>
            <person name="Ullrich K.K."/>
            <person name="Haas F.B."/>
            <person name="Vanderstraeten L."/>
            <person name="Becker D."/>
            <person name="Lang D."/>
            <person name="Vosolsobe S."/>
            <person name="Rombauts S."/>
            <person name="Wilhelmsson P.K.I."/>
            <person name="Janitza P."/>
            <person name="Kern R."/>
            <person name="Heyl A."/>
            <person name="Rumpler F."/>
            <person name="Villalobos L.I.A.C."/>
            <person name="Clay J.M."/>
            <person name="Skokan R."/>
            <person name="Toyoda A."/>
            <person name="Suzuki Y."/>
            <person name="Kagoshima H."/>
            <person name="Schijlen E."/>
            <person name="Tajeshwar N."/>
            <person name="Catarino B."/>
            <person name="Hetherington A.J."/>
            <person name="Saltykova A."/>
            <person name="Bonnot C."/>
            <person name="Breuninger H."/>
            <person name="Symeonidi A."/>
            <person name="Radhakrishnan G.V."/>
            <person name="Van Nieuwerburgh F."/>
            <person name="Deforce D."/>
            <person name="Chang C."/>
            <person name="Karol K.G."/>
            <person name="Hedrich R."/>
            <person name="Ulvskov P."/>
            <person name="Glockner G."/>
            <person name="Delwiche C.F."/>
            <person name="Petrasek J."/>
            <person name="Van de Peer Y."/>
            <person name="Friml J."/>
            <person name="Beilby M."/>
            <person name="Dolan L."/>
            <person name="Kohara Y."/>
            <person name="Sugano S."/>
            <person name="Fujiyama A."/>
            <person name="Delaux P.-M."/>
            <person name="Quint M."/>
            <person name="TheiBen G."/>
            <person name="Hagemann M."/>
            <person name="Harholt J."/>
            <person name="Dunand C."/>
            <person name="Zachgo S."/>
            <person name="Langdale J."/>
            <person name="Maumus F."/>
            <person name="Straeten D.V.D."/>
            <person name="Gould S.B."/>
            <person name="Rensing S.A."/>
        </authorList>
    </citation>
    <scope>NUCLEOTIDE SEQUENCE [LARGE SCALE GENOMIC DNA]</scope>
    <source>
        <strain evidence="9 10">S276</strain>
    </source>
</reference>
<dbReference type="OrthoDB" id="423598at2759"/>
<dbReference type="GO" id="GO:0009768">
    <property type="term" value="P:photosynthesis, light harvesting in photosystem I"/>
    <property type="evidence" value="ECO:0007669"/>
    <property type="project" value="EnsemblPlants"/>
</dbReference>
<dbReference type="GO" id="GO:0009523">
    <property type="term" value="C:photosystem II"/>
    <property type="evidence" value="ECO:0007669"/>
    <property type="project" value="UniProtKB-KW"/>
</dbReference>
<evidence type="ECO:0000256" key="1">
    <source>
        <dbReference type="ARBA" id="ARBA00004334"/>
    </source>
</evidence>
<evidence type="ECO:0000313" key="9">
    <source>
        <dbReference type="EMBL" id="GBG93515.1"/>
    </source>
</evidence>
<organism evidence="9 10">
    <name type="scientific">Chara braunii</name>
    <name type="common">Braun's stonewort</name>
    <dbReference type="NCBI Taxonomy" id="69332"/>
    <lineage>
        <taxon>Eukaryota</taxon>
        <taxon>Viridiplantae</taxon>
        <taxon>Streptophyta</taxon>
        <taxon>Charophyceae</taxon>
        <taxon>Charales</taxon>
        <taxon>Characeae</taxon>
        <taxon>Chara</taxon>
    </lineage>
</organism>
<dbReference type="GO" id="GO:0009535">
    <property type="term" value="C:chloroplast thylakoid membrane"/>
    <property type="evidence" value="ECO:0007669"/>
    <property type="project" value="UniProtKB-SubCell"/>
</dbReference>
<feature type="binding site" evidence="7">
    <location>
        <position position="256"/>
    </location>
    <ligand>
        <name>chlorophyll a</name>
        <dbReference type="ChEBI" id="CHEBI:58416"/>
        <label>1</label>
    </ligand>
</feature>
<dbReference type="GO" id="GO:0009645">
    <property type="term" value="P:response to low light intensity stimulus"/>
    <property type="evidence" value="ECO:0007669"/>
    <property type="project" value="EnsemblPlants"/>
</dbReference>
<dbReference type="GO" id="GO:0016168">
    <property type="term" value="F:chlorophyll binding"/>
    <property type="evidence" value="ECO:0007669"/>
    <property type="project" value="UniProtKB-KW"/>
</dbReference>
<keyword evidence="8" id="KW-0604">Photosystem II</keyword>
<dbReference type="EMBL" id="BFEA01002107">
    <property type="protein sequence ID" value="GBG93515.1"/>
    <property type="molecule type" value="Genomic_DNA"/>
</dbReference>
<keyword evidence="8" id="KW-0603">Photosystem I</keyword>
<dbReference type="OMA" id="RPCINSK"/>
<dbReference type="Pfam" id="PF00504">
    <property type="entry name" value="Chloroa_b-bind"/>
    <property type="match status" value="1"/>
</dbReference>
<feature type="binding site" evidence="7">
    <location>
        <position position="241"/>
    </location>
    <ligand>
        <name>chlorophyll a</name>
        <dbReference type="ChEBI" id="CHEBI:58416"/>
        <label>1</label>
    </ligand>
</feature>
<evidence type="ECO:0000256" key="6">
    <source>
        <dbReference type="ARBA" id="ARBA00022991"/>
    </source>
</evidence>
<dbReference type="GO" id="GO:0009644">
    <property type="term" value="P:response to high light intensity"/>
    <property type="evidence" value="ECO:0007669"/>
    <property type="project" value="EnsemblPlants"/>
</dbReference>
<dbReference type="GO" id="GO:0003729">
    <property type="term" value="F:mRNA binding"/>
    <property type="evidence" value="ECO:0007669"/>
    <property type="project" value="EnsemblPlants"/>
</dbReference>
<dbReference type="GO" id="GO:0009409">
    <property type="term" value="P:response to cold"/>
    <property type="evidence" value="ECO:0007669"/>
    <property type="project" value="EnsemblPlants"/>
</dbReference>
<keyword evidence="3 8" id="KW-0150">Chloroplast</keyword>
<comment type="function">
    <text evidence="8">The light-harvesting complex (LHC) functions as a light receptor, it captures and delivers excitation energy to photosystems with which it is closely associated.</text>
</comment>
<gene>
    <name evidence="9" type="ORF">CBR_g72716</name>
</gene>
<evidence type="ECO:0000313" key="10">
    <source>
        <dbReference type="Proteomes" id="UP000265515"/>
    </source>
</evidence>
<keyword evidence="8" id="KW-0793">Thylakoid</keyword>
<keyword evidence="10" id="KW-1185">Reference proteome</keyword>
<proteinExistence type="inferred from homology"/>
<comment type="caution">
    <text evidence="9">The sequence shown here is derived from an EMBL/GenBank/DDBJ whole genome shotgun (WGS) entry which is preliminary data.</text>
</comment>
<dbReference type="AlphaFoldDB" id="A0A388MGA6"/>
<keyword evidence="4 8" id="KW-0602">Photosynthesis</keyword>
<comment type="similarity">
    <text evidence="8">Belongs to the light-harvesting chlorophyll a/b-binding (LHC) protein family.</text>
</comment>
<dbReference type="Gramene" id="GBG93515">
    <property type="protein sequence ID" value="GBG93515"/>
    <property type="gene ID" value="CBR_g72716"/>
</dbReference>
<protein>
    <recommendedName>
        <fullName evidence="8">Chlorophyll a-b binding protein, chloroplastic</fullName>
    </recommendedName>
</protein>
<evidence type="ECO:0000256" key="5">
    <source>
        <dbReference type="ARBA" id="ARBA00022640"/>
    </source>
</evidence>
<feature type="binding site" evidence="7">
    <location>
        <position position="229"/>
    </location>
    <ligand>
        <name>chlorophyll a</name>
        <dbReference type="ChEBI" id="CHEBI:58416"/>
        <label>1</label>
    </ligand>
</feature>
<feature type="binding site" evidence="7">
    <location>
        <position position="224"/>
    </location>
    <ligand>
        <name>chlorophyll a</name>
        <dbReference type="ChEBI" id="CHEBI:58416"/>
        <label>1</label>
    </ligand>
</feature>
<dbReference type="SUPFAM" id="SSF103511">
    <property type="entry name" value="Chlorophyll a-b binding protein"/>
    <property type="match status" value="1"/>
</dbReference>
<dbReference type="Proteomes" id="UP000265515">
    <property type="component" value="Unassembled WGS sequence"/>
</dbReference>
<name>A0A388MGA6_CHABU</name>
<dbReference type="Gene3D" id="1.10.3460.10">
    <property type="entry name" value="Chlorophyll a/b binding protein domain"/>
    <property type="match status" value="1"/>
</dbReference>
<evidence type="ECO:0000256" key="2">
    <source>
        <dbReference type="ARBA" id="ARBA00022494"/>
    </source>
</evidence>
<feature type="binding site" description="axial binding residue" evidence="7">
    <location>
        <position position="197"/>
    </location>
    <ligand>
        <name>chlorophyll b</name>
        <dbReference type="ChEBI" id="CHEBI:61721"/>
        <label>1</label>
    </ligand>
    <ligandPart>
        <name>Mg</name>
        <dbReference type="ChEBI" id="CHEBI:25107"/>
    </ligandPart>
</feature>
<dbReference type="GO" id="GO:0009522">
    <property type="term" value="C:photosystem I"/>
    <property type="evidence" value="ECO:0007669"/>
    <property type="project" value="UniProtKB-KW"/>
</dbReference>
<feature type="binding site" evidence="7">
    <location>
        <position position="227"/>
    </location>
    <ligand>
        <name>chlorophyll a</name>
        <dbReference type="ChEBI" id="CHEBI:58416"/>
        <label>1</label>
    </ligand>
</feature>
<evidence type="ECO:0000256" key="4">
    <source>
        <dbReference type="ARBA" id="ARBA00022531"/>
    </source>
</evidence>
<accession>A0A388MGA6</accession>
<dbReference type="InterPro" id="IPR001344">
    <property type="entry name" value="Chloro_AB-bd_pln"/>
</dbReference>
<keyword evidence="6 8" id="KW-0157">Chromophore</keyword>
<feature type="binding site" description="axial binding residue" evidence="7">
    <location>
        <position position="120"/>
    </location>
    <ligand>
        <name>chlorophyll b</name>
        <dbReference type="ChEBI" id="CHEBI:61721"/>
        <label>1</label>
    </ligand>
    <ligandPart>
        <name>Mg</name>
        <dbReference type="ChEBI" id="CHEBI:25107"/>
    </ligandPart>
</feature>
<evidence type="ECO:0000256" key="7">
    <source>
        <dbReference type="PIRSR" id="PIRSR601344-1"/>
    </source>
</evidence>
<sequence>MAAIASQAAAAAVRPSAISAQLSASDRTAASSPAASLKGSFLCGGATRRLAAPIRPVAAHASASSRPLTVVSKGNWLPGSESPAYLDGTLPGDNGFDPLELGREPEQLRWLVQAELQNGRWAMLGVAGMIVPEVLTKLGVWNAPLWYDAGKVEYFASASTLFIVELFLFGWVESRRWMDIINPGSVSEDPIFKGNKLPPGDVGYPGGIFNPLGFAASFEAKEKEIANGRLAMLAFLGYVVQSKLTGDGPFANLLTHLSDPWHTTIIQTLSK</sequence>
<dbReference type="PANTHER" id="PTHR21649">
    <property type="entry name" value="CHLOROPHYLL A/B BINDING PROTEIN"/>
    <property type="match status" value="1"/>
</dbReference>
<feature type="binding site" evidence="7">
    <location>
        <position position="223"/>
    </location>
    <ligand>
        <name>chlorophyll a</name>
        <dbReference type="ChEBI" id="CHEBI:58416"/>
        <label>1</label>
    </ligand>
</feature>
<keyword evidence="5 8" id="KW-0934">Plastid</keyword>
<dbReference type="GO" id="GO:0019904">
    <property type="term" value="F:protein domain specific binding"/>
    <property type="evidence" value="ECO:0007669"/>
    <property type="project" value="EnsemblPlants"/>
</dbReference>
<comment type="subcellular location">
    <subcellularLocation>
        <location evidence="1 8">Plastid</location>
        <location evidence="1 8">Chloroplast thylakoid membrane</location>
    </subcellularLocation>
</comment>
<evidence type="ECO:0000256" key="8">
    <source>
        <dbReference type="RuleBase" id="RU363080"/>
    </source>
</evidence>
<evidence type="ECO:0000256" key="3">
    <source>
        <dbReference type="ARBA" id="ARBA00022528"/>
    </source>
</evidence>